<gene>
    <name evidence="2" type="ORF">J7T54_005319</name>
</gene>
<protein>
    <submittedName>
        <fullName evidence="2">Uncharacterized protein</fullName>
    </submittedName>
</protein>
<organism evidence="2 3">
    <name type="scientific">Emericellopsis cladophorae</name>
    <dbReference type="NCBI Taxonomy" id="2686198"/>
    <lineage>
        <taxon>Eukaryota</taxon>
        <taxon>Fungi</taxon>
        <taxon>Dikarya</taxon>
        <taxon>Ascomycota</taxon>
        <taxon>Pezizomycotina</taxon>
        <taxon>Sordariomycetes</taxon>
        <taxon>Hypocreomycetidae</taxon>
        <taxon>Hypocreales</taxon>
        <taxon>Bionectriaceae</taxon>
        <taxon>Emericellopsis</taxon>
    </lineage>
</organism>
<dbReference type="SUPFAM" id="SSF51735">
    <property type="entry name" value="NAD(P)-binding Rossmann-fold domains"/>
    <property type="match status" value="1"/>
</dbReference>
<comment type="caution">
    <text evidence="2">The sequence shown here is derived from an EMBL/GenBank/DDBJ whole genome shotgun (WGS) entry which is preliminary data.</text>
</comment>
<dbReference type="Gene3D" id="3.40.50.720">
    <property type="entry name" value="NAD(P)-binding Rossmann-like Domain"/>
    <property type="match status" value="1"/>
</dbReference>
<evidence type="ECO:0000256" key="1">
    <source>
        <dbReference type="ARBA" id="ARBA00023002"/>
    </source>
</evidence>
<dbReference type="InterPro" id="IPR036291">
    <property type="entry name" value="NAD(P)-bd_dom_sf"/>
</dbReference>
<dbReference type="GeneID" id="75831804"/>
<sequence length="307" mass="33053">MSTAFDPSVDIPALNGKVILITGANAGLGKQAAIDLTKHSPALILMTSRDESRGQAALEQVKATATKGTRVALVHLNLASFASIKQAAQTVMSQTDRLDVLNLNAGILGAPAGLTEEGYEITMGVNHVGHALLLKLLTPLLEATSTSTGTPSRVLSISSVGWKYLEQPVINFDALHTPDAGLASMQRYMQSKLANVLYAREFAKRHPTLKIVSLHPGEADTELYSREPGDDFVVYLQKEVAPKHVVPLSEGVKHELWAMTVVDEKLDNGAYYEPIGVKGLLEKAAADNELAAKLWDWTDKEIDGHGL</sequence>
<reference evidence="2" key="2">
    <citation type="submission" date="2022-07" db="EMBL/GenBank/DDBJ databases">
        <authorList>
            <person name="Goncalves M.F.M."/>
            <person name="Hilario S."/>
            <person name="Van De Peer Y."/>
            <person name="Esteves A.C."/>
            <person name="Alves A."/>
        </authorList>
    </citation>
    <scope>NUCLEOTIDE SEQUENCE</scope>
    <source>
        <strain evidence="2">MUM 19.33</strain>
    </source>
</reference>
<dbReference type="Pfam" id="PF00106">
    <property type="entry name" value="adh_short"/>
    <property type="match status" value="1"/>
</dbReference>
<accession>A0A9P9Y1V5</accession>
<dbReference type="InterPro" id="IPR002347">
    <property type="entry name" value="SDR_fam"/>
</dbReference>
<dbReference type="AlphaFoldDB" id="A0A9P9Y1V5"/>
<dbReference type="RefSeq" id="XP_051362464.1">
    <property type="nucleotide sequence ID" value="XM_051506266.1"/>
</dbReference>
<reference evidence="2" key="1">
    <citation type="journal article" date="2021" name="J Fungi (Basel)">
        <title>Genomic and Metabolomic Analyses of the Marine Fungus Emericellopsis cladophorae: Insights into Saltwater Adaptability Mechanisms and Its Biosynthetic Potential.</title>
        <authorList>
            <person name="Goncalves M.F.M."/>
            <person name="Hilario S."/>
            <person name="Van de Peer Y."/>
            <person name="Esteves A.C."/>
            <person name="Alves A."/>
        </authorList>
    </citation>
    <scope>NUCLEOTIDE SEQUENCE</scope>
    <source>
        <strain evidence="2">MUM 19.33</strain>
    </source>
</reference>
<dbReference type="Proteomes" id="UP001055219">
    <property type="component" value="Unassembled WGS sequence"/>
</dbReference>
<dbReference type="PANTHER" id="PTHR43157">
    <property type="entry name" value="PHOSPHATIDYLINOSITOL-GLYCAN BIOSYNTHESIS CLASS F PROTEIN-RELATED"/>
    <property type="match status" value="1"/>
</dbReference>
<proteinExistence type="predicted"/>
<dbReference type="OrthoDB" id="191139at2759"/>
<dbReference type="PRINTS" id="PR00081">
    <property type="entry name" value="GDHRDH"/>
</dbReference>
<dbReference type="PANTHER" id="PTHR43157:SF31">
    <property type="entry name" value="PHOSPHATIDYLINOSITOL-GLYCAN BIOSYNTHESIS CLASS F PROTEIN"/>
    <property type="match status" value="1"/>
</dbReference>
<keyword evidence="3" id="KW-1185">Reference proteome</keyword>
<evidence type="ECO:0000313" key="2">
    <source>
        <dbReference type="EMBL" id="KAI6781608.1"/>
    </source>
</evidence>
<dbReference type="EMBL" id="JAGIXG020000020">
    <property type="protein sequence ID" value="KAI6781608.1"/>
    <property type="molecule type" value="Genomic_DNA"/>
</dbReference>
<dbReference type="GO" id="GO:0016491">
    <property type="term" value="F:oxidoreductase activity"/>
    <property type="evidence" value="ECO:0007669"/>
    <property type="project" value="UniProtKB-KW"/>
</dbReference>
<keyword evidence="1" id="KW-0560">Oxidoreductase</keyword>
<name>A0A9P9Y1V5_9HYPO</name>
<evidence type="ECO:0000313" key="3">
    <source>
        <dbReference type="Proteomes" id="UP001055219"/>
    </source>
</evidence>